<proteinExistence type="predicted"/>
<organism evidence="2 3">
    <name type="scientific">Mycena rosella</name>
    <name type="common">Pink bonnet</name>
    <name type="synonym">Agaricus rosellus</name>
    <dbReference type="NCBI Taxonomy" id="1033263"/>
    <lineage>
        <taxon>Eukaryota</taxon>
        <taxon>Fungi</taxon>
        <taxon>Dikarya</taxon>
        <taxon>Basidiomycota</taxon>
        <taxon>Agaricomycotina</taxon>
        <taxon>Agaricomycetes</taxon>
        <taxon>Agaricomycetidae</taxon>
        <taxon>Agaricales</taxon>
        <taxon>Marasmiineae</taxon>
        <taxon>Mycenaceae</taxon>
        <taxon>Mycena</taxon>
    </lineage>
</organism>
<keyword evidence="3" id="KW-1185">Reference proteome</keyword>
<reference evidence="2" key="1">
    <citation type="submission" date="2023-03" db="EMBL/GenBank/DDBJ databases">
        <title>Massive genome expansion in bonnet fungi (Mycena s.s.) driven by repeated elements and novel gene families across ecological guilds.</title>
        <authorList>
            <consortium name="Lawrence Berkeley National Laboratory"/>
            <person name="Harder C.B."/>
            <person name="Miyauchi S."/>
            <person name="Viragh M."/>
            <person name="Kuo A."/>
            <person name="Thoen E."/>
            <person name="Andreopoulos B."/>
            <person name="Lu D."/>
            <person name="Skrede I."/>
            <person name="Drula E."/>
            <person name="Henrissat B."/>
            <person name="Morin E."/>
            <person name="Kohler A."/>
            <person name="Barry K."/>
            <person name="LaButti K."/>
            <person name="Morin E."/>
            <person name="Salamov A."/>
            <person name="Lipzen A."/>
            <person name="Mereny Z."/>
            <person name="Hegedus B."/>
            <person name="Baldrian P."/>
            <person name="Stursova M."/>
            <person name="Weitz H."/>
            <person name="Taylor A."/>
            <person name="Grigoriev I.V."/>
            <person name="Nagy L.G."/>
            <person name="Martin F."/>
            <person name="Kauserud H."/>
        </authorList>
    </citation>
    <scope>NUCLEOTIDE SEQUENCE</scope>
    <source>
        <strain evidence="2">CBHHK067</strain>
    </source>
</reference>
<comment type="caution">
    <text evidence="2">The sequence shown here is derived from an EMBL/GenBank/DDBJ whole genome shotgun (WGS) entry which is preliminary data.</text>
</comment>
<evidence type="ECO:0000256" key="1">
    <source>
        <dbReference type="SAM" id="MobiDB-lite"/>
    </source>
</evidence>
<protein>
    <submittedName>
        <fullName evidence="2">Uncharacterized protein</fullName>
    </submittedName>
</protein>
<dbReference type="EMBL" id="JARKIE010000011">
    <property type="protein sequence ID" value="KAJ7703944.1"/>
    <property type="molecule type" value="Genomic_DNA"/>
</dbReference>
<accession>A0AAD7M6T8</accession>
<sequence length="149" mass="16218">MTCVTNQYFSTCPRLLGLPLFFAALSRSSMDLSHPSHHLPSLWGSQMSGRGSSAQSLSCASAHDSDDEENIPPDDYLMPLTDSKGEQTAPRTTLKAQLVEKDARITELEAANSALSADLLQLRKDHAKLSLAHQTFPTAITTFLRSTEA</sequence>
<evidence type="ECO:0000313" key="2">
    <source>
        <dbReference type="EMBL" id="KAJ7703944.1"/>
    </source>
</evidence>
<gene>
    <name evidence="2" type="ORF">B0H17DRAFT_1126977</name>
</gene>
<name>A0AAD7M6T8_MYCRO</name>
<dbReference type="Proteomes" id="UP001221757">
    <property type="component" value="Unassembled WGS sequence"/>
</dbReference>
<feature type="compositionally biased region" description="Polar residues" evidence="1">
    <location>
        <begin position="43"/>
        <end position="59"/>
    </location>
</feature>
<evidence type="ECO:0000313" key="3">
    <source>
        <dbReference type="Proteomes" id="UP001221757"/>
    </source>
</evidence>
<dbReference type="AlphaFoldDB" id="A0AAD7M6T8"/>
<feature type="region of interest" description="Disordered" evidence="1">
    <location>
        <begin position="43"/>
        <end position="92"/>
    </location>
</feature>